<gene>
    <name evidence="1" type="primary">fre</name>
    <name evidence="1" type="synonym">fadI</name>
    <name evidence="1" type="ORF">DS524_28770</name>
</gene>
<dbReference type="AlphaFoldDB" id="A0A5U8SVS2"/>
<dbReference type="EC" id="1.16.1.3" evidence="1"/>
<accession>A0A5U8SVS2</accession>
<feature type="non-terminal residue" evidence="1">
    <location>
        <position position="29"/>
    </location>
</feature>
<comment type="caution">
    <text evidence="1">The sequence shown here is derived from an EMBL/GenBank/DDBJ whole genome shotgun (WGS) entry which is preliminary data.</text>
</comment>
<evidence type="ECO:0000313" key="1">
    <source>
        <dbReference type="EMBL" id="EBR9859736.1"/>
    </source>
</evidence>
<proteinExistence type="predicted"/>
<dbReference type="EMBL" id="AAGUAT010000356">
    <property type="protein sequence ID" value="EBR9859736.1"/>
    <property type="molecule type" value="Genomic_DNA"/>
</dbReference>
<keyword evidence="1" id="KW-0560">Oxidoreductase</keyword>
<organism evidence="1">
    <name type="scientific">Salmonella enterica subsp. enterica serovar Chester</name>
    <dbReference type="NCBI Taxonomy" id="149386"/>
    <lineage>
        <taxon>Bacteria</taxon>
        <taxon>Pseudomonadati</taxon>
        <taxon>Pseudomonadota</taxon>
        <taxon>Gammaproteobacteria</taxon>
        <taxon>Enterobacterales</taxon>
        <taxon>Enterobacteriaceae</taxon>
        <taxon>Salmonella</taxon>
    </lineage>
</organism>
<sequence length="29" mass="3231">MATLNCKVTSVESITDTVYRIKLLPDGDF</sequence>
<name>A0A5U8SVS2_SALET</name>
<protein>
    <submittedName>
        <fullName evidence="1">NAD(P)H-flavin reductase</fullName>
        <ecNumber evidence="1">1.16.1.3</ecNumber>
    </submittedName>
</protein>
<reference evidence="1" key="1">
    <citation type="submission" date="2018-07" db="EMBL/GenBank/DDBJ databases">
        <authorList>
            <person name="Ashton P.M."/>
            <person name="Dallman T."/>
            <person name="Nair S."/>
            <person name="De Pinna E."/>
            <person name="Peters T."/>
            <person name="Grant K."/>
        </authorList>
    </citation>
    <scope>NUCLEOTIDE SEQUENCE</scope>
    <source>
        <strain evidence="1">296838</strain>
    </source>
</reference>
<dbReference type="GO" id="GO:0016491">
    <property type="term" value="F:oxidoreductase activity"/>
    <property type="evidence" value="ECO:0007669"/>
    <property type="project" value="UniProtKB-KW"/>
</dbReference>